<evidence type="ECO:0000313" key="15">
    <source>
        <dbReference type="EMBL" id="OKL61861.1"/>
    </source>
</evidence>
<keyword evidence="12" id="KW-0539">Nucleus</keyword>
<comment type="function">
    <text evidence="13">Component of the EKC/KEOPS complex that is required for the formation of a threonylcarbamoyl group on adenosine at position 37 (t(6)A37) in tRNAs that read codons beginning with adenine. The complex is probably involved in the transfer of the threonylcarbamoyl moiety of threonylcarbamoyl-AMP (TC-AMP) to the N6 group of A37. GON7 likely plays a supporting role to the catalytic subunit KAE1 in the complex. The EKC/KEOPS complex also promotes both telomere uncapping and telomere elongation. The complex is required for efficient recruitment of transcriptional coactivators.</text>
</comment>
<comment type="subunit">
    <text evidence="4">Component of the EKC/KEOPS complex composed of at least BUD32, CGI121, GON7, KAE1 and PCC1; the whole complex dimerizes.</text>
</comment>
<evidence type="ECO:0000256" key="1">
    <source>
        <dbReference type="ARBA" id="ARBA00004123"/>
    </source>
</evidence>
<name>A0A225AK01_TALAT</name>
<keyword evidence="8" id="KW-0779">Telomere</keyword>
<proteinExistence type="inferred from homology"/>
<accession>A0A225AK01</accession>
<evidence type="ECO:0000256" key="14">
    <source>
        <dbReference type="SAM" id="MobiDB-lite"/>
    </source>
</evidence>
<feature type="compositionally biased region" description="Acidic residues" evidence="14">
    <location>
        <begin position="89"/>
        <end position="101"/>
    </location>
</feature>
<evidence type="ECO:0000256" key="5">
    <source>
        <dbReference type="ARBA" id="ARBA00019746"/>
    </source>
</evidence>
<dbReference type="GO" id="GO:0008033">
    <property type="term" value="P:tRNA processing"/>
    <property type="evidence" value="ECO:0007669"/>
    <property type="project" value="UniProtKB-KW"/>
</dbReference>
<evidence type="ECO:0000256" key="8">
    <source>
        <dbReference type="ARBA" id="ARBA00022895"/>
    </source>
</evidence>
<dbReference type="Proteomes" id="UP000214365">
    <property type="component" value="Unassembled WGS sequence"/>
</dbReference>
<dbReference type="RefSeq" id="XP_020121982.1">
    <property type="nucleotide sequence ID" value="XM_020265158.1"/>
</dbReference>
<feature type="region of interest" description="Disordered" evidence="14">
    <location>
        <begin position="66"/>
        <end position="101"/>
    </location>
</feature>
<keyword evidence="9" id="KW-0805">Transcription regulation</keyword>
<dbReference type="InterPro" id="IPR014849">
    <property type="entry name" value="EKC/KEOPS_Gon7"/>
</dbReference>
<keyword evidence="11" id="KW-0804">Transcription</keyword>
<evidence type="ECO:0000256" key="10">
    <source>
        <dbReference type="ARBA" id="ARBA00023159"/>
    </source>
</evidence>
<evidence type="ECO:0000256" key="7">
    <source>
        <dbReference type="ARBA" id="ARBA00022694"/>
    </source>
</evidence>
<keyword evidence="7" id="KW-0819">tRNA processing</keyword>
<dbReference type="OrthoDB" id="2288868at2759"/>
<evidence type="ECO:0000256" key="13">
    <source>
        <dbReference type="ARBA" id="ARBA00025393"/>
    </source>
</evidence>
<keyword evidence="6" id="KW-0158">Chromosome</keyword>
<keyword evidence="10" id="KW-0010">Activator</keyword>
<feature type="compositionally biased region" description="Basic and acidic residues" evidence="14">
    <location>
        <begin position="66"/>
        <end position="88"/>
    </location>
</feature>
<evidence type="ECO:0000256" key="12">
    <source>
        <dbReference type="ARBA" id="ARBA00023242"/>
    </source>
</evidence>
<evidence type="ECO:0000256" key="9">
    <source>
        <dbReference type="ARBA" id="ARBA00023015"/>
    </source>
</evidence>
<evidence type="ECO:0000313" key="16">
    <source>
        <dbReference type="Proteomes" id="UP000214365"/>
    </source>
</evidence>
<dbReference type="GO" id="GO:0005634">
    <property type="term" value="C:nucleus"/>
    <property type="evidence" value="ECO:0007669"/>
    <property type="project" value="UniProtKB-SubCell"/>
</dbReference>
<evidence type="ECO:0000256" key="3">
    <source>
        <dbReference type="ARBA" id="ARBA00008529"/>
    </source>
</evidence>
<keyword evidence="16" id="KW-1185">Reference proteome</keyword>
<organism evidence="15 16">
    <name type="scientific">Talaromyces atroroseus</name>
    <dbReference type="NCBI Taxonomy" id="1441469"/>
    <lineage>
        <taxon>Eukaryota</taxon>
        <taxon>Fungi</taxon>
        <taxon>Dikarya</taxon>
        <taxon>Ascomycota</taxon>
        <taxon>Pezizomycotina</taxon>
        <taxon>Eurotiomycetes</taxon>
        <taxon>Eurotiomycetidae</taxon>
        <taxon>Eurotiales</taxon>
        <taxon>Trichocomaceae</taxon>
        <taxon>Talaromyces</taxon>
        <taxon>Talaromyces sect. Trachyspermi</taxon>
    </lineage>
</organism>
<evidence type="ECO:0000256" key="4">
    <source>
        <dbReference type="ARBA" id="ARBA00011534"/>
    </source>
</evidence>
<sequence>MSGHKQAISASYASPRPPTSQLFRHEIATVLDQEGSVANKKAYLTELRGLVTLVQAEINVFLTERMEEDKQREGGGSKDAEQEAKEEQNYGEENVEDDDDA</sequence>
<gene>
    <name evidence="15" type="ORF">UA08_03049</name>
</gene>
<dbReference type="AlphaFoldDB" id="A0A225AK01"/>
<dbReference type="GO" id="GO:0000781">
    <property type="term" value="C:chromosome, telomeric region"/>
    <property type="evidence" value="ECO:0007669"/>
    <property type="project" value="UniProtKB-SubCell"/>
</dbReference>
<comment type="caution">
    <text evidence="15">The sequence shown here is derived from an EMBL/GenBank/DDBJ whole genome shotgun (WGS) entry which is preliminary data.</text>
</comment>
<dbReference type="Pfam" id="PF08738">
    <property type="entry name" value="Gon7"/>
    <property type="match status" value="1"/>
</dbReference>
<comment type="subcellular location">
    <subcellularLocation>
        <location evidence="2">Chromosome</location>
        <location evidence="2">Telomere</location>
    </subcellularLocation>
    <subcellularLocation>
        <location evidence="1">Nucleus</location>
    </subcellularLocation>
</comment>
<reference evidence="15 16" key="1">
    <citation type="submission" date="2015-06" db="EMBL/GenBank/DDBJ databases">
        <title>Talaromyces atroroseus IBT 11181 draft genome.</title>
        <authorList>
            <person name="Rasmussen K.B."/>
            <person name="Rasmussen S."/>
            <person name="Petersen B."/>
            <person name="Sicheritz-Ponten T."/>
            <person name="Mortensen U.H."/>
            <person name="Thrane U."/>
        </authorList>
    </citation>
    <scope>NUCLEOTIDE SEQUENCE [LARGE SCALE GENOMIC DNA]</scope>
    <source>
        <strain evidence="15 16">IBT 11181</strain>
    </source>
</reference>
<comment type="similarity">
    <text evidence="3">Belongs to the GON7 family.</text>
</comment>
<dbReference type="GeneID" id="31002804"/>
<evidence type="ECO:0000256" key="2">
    <source>
        <dbReference type="ARBA" id="ARBA00004574"/>
    </source>
</evidence>
<protein>
    <recommendedName>
        <fullName evidence="5">EKC/KEOPS complex subunit GON7</fullName>
    </recommendedName>
</protein>
<evidence type="ECO:0000256" key="11">
    <source>
        <dbReference type="ARBA" id="ARBA00023163"/>
    </source>
</evidence>
<dbReference type="EMBL" id="LFMY01000003">
    <property type="protein sequence ID" value="OKL61861.1"/>
    <property type="molecule type" value="Genomic_DNA"/>
</dbReference>
<evidence type="ECO:0000256" key="6">
    <source>
        <dbReference type="ARBA" id="ARBA00022454"/>
    </source>
</evidence>